<gene>
    <name evidence="1" type="ORF">B0W44_11095</name>
</gene>
<dbReference type="AlphaFoldDB" id="A0A1U9K878"/>
<dbReference type="Proteomes" id="UP000188603">
    <property type="component" value="Chromosome"/>
</dbReference>
<accession>A0A1U9K878</accession>
<sequence length="86" mass="9906">MEQQEQHQKTLDYIKSELNRIQTIAGTLSTLESEHHKRLMDVGDEKLNRIATEEQSAARQLGEVKQMCLALTQKIDDMQNGRPEAR</sequence>
<proteinExistence type="predicted"/>
<evidence type="ECO:0000313" key="2">
    <source>
        <dbReference type="Proteomes" id="UP000188603"/>
    </source>
</evidence>
<reference evidence="1 2" key="1">
    <citation type="journal article" date="2015" name="Int. J. Syst. Evol. Microbiol.">
        <title>Novibacillus thermophilus gen. nov., sp. nov., a Gram-staining-negative and moderately thermophilic member of the family Thermoactinomycetaceae.</title>
        <authorList>
            <person name="Yang G."/>
            <person name="Chen J."/>
            <person name="Zhou S."/>
        </authorList>
    </citation>
    <scope>NUCLEOTIDE SEQUENCE [LARGE SCALE GENOMIC DNA]</scope>
    <source>
        <strain evidence="1 2">SG-1</strain>
    </source>
</reference>
<dbReference type="STRING" id="1471761.B0W44_11095"/>
<organism evidence="1 2">
    <name type="scientific">Novibacillus thermophilus</name>
    <dbReference type="NCBI Taxonomy" id="1471761"/>
    <lineage>
        <taxon>Bacteria</taxon>
        <taxon>Bacillati</taxon>
        <taxon>Bacillota</taxon>
        <taxon>Bacilli</taxon>
        <taxon>Bacillales</taxon>
        <taxon>Thermoactinomycetaceae</taxon>
        <taxon>Novibacillus</taxon>
    </lineage>
</organism>
<dbReference type="OrthoDB" id="1808959at2"/>
<protein>
    <submittedName>
        <fullName evidence="1">Uncharacterized protein</fullName>
    </submittedName>
</protein>
<evidence type="ECO:0000313" key="1">
    <source>
        <dbReference type="EMBL" id="AQS56228.1"/>
    </source>
</evidence>
<dbReference type="KEGG" id="ntr:B0W44_11095"/>
<keyword evidence="2" id="KW-1185">Reference proteome</keyword>
<name>A0A1U9K878_9BACL</name>
<dbReference type="RefSeq" id="WP_077720087.1">
    <property type="nucleotide sequence ID" value="NZ_CP019699.1"/>
</dbReference>
<dbReference type="EMBL" id="CP019699">
    <property type="protein sequence ID" value="AQS56228.1"/>
    <property type="molecule type" value="Genomic_DNA"/>
</dbReference>